<dbReference type="CDD" id="cd00082">
    <property type="entry name" value="HisKA"/>
    <property type="match status" value="1"/>
</dbReference>
<evidence type="ECO:0000256" key="5">
    <source>
        <dbReference type="ARBA" id="ARBA00022679"/>
    </source>
</evidence>
<evidence type="ECO:0000256" key="2">
    <source>
        <dbReference type="ARBA" id="ARBA00004370"/>
    </source>
</evidence>
<sequence length="458" mass="49705">MIDPPQISGSLRNRLAVTLIGGASLLALLLFLVVRNYAAQIAQQGQDSILGASVSSILDAAVLRDDQVEIDFPYASFSMLTTPAHDRVFYAIYRDDQLLSGYADLPRPNSADSPDSGERHYQTAAFIGKPIRISTASRTLLGADVKTHITVSVAQTQDALSDRLNAISRNVASFGMGFFVLVVLLSFWVTSITIAPLNRLATSVARRGPQDLSPVSKPVPTEMLPLVGALNRLMARLNQSLTQSEDFIAEAAHRVRTPLATVRSYAETTLQRVDKEQNRQALRSMIRAIDESSRAAGQLLDHAMITFRADQLEYQQLDLVDLVQDLVLRLAPVAEMKDIDLQFHVDQPVHCQGDPILLQNAIRNLIDNALKYSPSESTIDIRVTAHPRPQVEIRDQGPGFPPDEISDLALRFSRGNNAAGTIGSGLGLTIAQDVAIAHGGKLTLSNLTGGGACVLFSL</sequence>
<dbReference type="InterPro" id="IPR036097">
    <property type="entry name" value="HisK_dim/P_sf"/>
</dbReference>
<evidence type="ECO:0000256" key="8">
    <source>
        <dbReference type="ARBA" id="ARBA00022989"/>
    </source>
</evidence>
<evidence type="ECO:0000256" key="3">
    <source>
        <dbReference type="ARBA" id="ARBA00012438"/>
    </source>
</evidence>
<keyword evidence="9" id="KW-0902">Two-component regulatory system</keyword>
<evidence type="ECO:0000259" key="12">
    <source>
        <dbReference type="PROSITE" id="PS50109"/>
    </source>
</evidence>
<dbReference type="InterPro" id="IPR003661">
    <property type="entry name" value="HisK_dim/P_dom"/>
</dbReference>
<dbReference type="Pfam" id="PF08521">
    <property type="entry name" value="2CSK_N"/>
    <property type="match status" value="1"/>
</dbReference>
<dbReference type="EMBL" id="BAABWU010000010">
    <property type="protein sequence ID" value="GAA6197277.1"/>
    <property type="molecule type" value="Genomic_DNA"/>
</dbReference>
<keyword evidence="4" id="KW-0597">Phosphoprotein</keyword>
<dbReference type="SMART" id="SM00388">
    <property type="entry name" value="HisKA"/>
    <property type="match status" value="1"/>
</dbReference>
<keyword evidence="6 11" id="KW-0812">Transmembrane</keyword>
<evidence type="ECO:0000256" key="10">
    <source>
        <dbReference type="ARBA" id="ARBA00023136"/>
    </source>
</evidence>
<evidence type="ECO:0000259" key="13">
    <source>
        <dbReference type="PROSITE" id="PS50885"/>
    </source>
</evidence>
<dbReference type="Gene3D" id="3.30.565.10">
    <property type="entry name" value="Histidine kinase-like ATPase, C-terminal domain"/>
    <property type="match status" value="1"/>
</dbReference>
<feature type="transmembrane region" description="Helical" evidence="11">
    <location>
        <begin position="171"/>
        <end position="189"/>
    </location>
</feature>
<dbReference type="InterPro" id="IPR004358">
    <property type="entry name" value="Sig_transdc_His_kin-like_C"/>
</dbReference>
<keyword evidence="5" id="KW-0808">Transferase</keyword>
<comment type="caution">
    <text evidence="14">The sequence shown here is derived from an EMBL/GenBank/DDBJ whole genome shotgun (WGS) entry which is preliminary data.</text>
</comment>
<name>A0ABQ0AN35_9RHOB</name>
<dbReference type="Proteomes" id="UP001441944">
    <property type="component" value="Unassembled WGS sequence"/>
</dbReference>
<protein>
    <recommendedName>
        <fullName evidence="3">histidine kinase</fullName>
        <ecNumber evidence="3">2.7.13.3</ecNumber>
    </recommendedName>
</protein>
<dbReference type="InterPro" id="IPR050428">
    <property type="entry name" value="TCS_sensor_his_kinase"/>
</dbReference>
<dbReference type="PROSITE" id="PS50885">
    <property type="entry name" value="HAMP"/>
    <property type="match status" value="1"/>
</dbReference>
<evidence type="ECO:0000313" key="15">
    <source>
        <dbReference type="Proteomes" id="UP001441944"/>
    </source>
</evidence>
<evidence type="ECO:0000256" key="9">
    <source>
        <dbReference type="ARBA" id="ARBA00023012"/>
    </source>
</evidence>
<dbReference type="Pfam" id="PF00512">
    <property type="entry name" value="HisKA"/>
    <property type="match status" value="1"/>
</dbReference>
<dbReference type="PANTHER" id="PTHR45436:SF1">
    <property type="entry name" value="SENSOR PROTEIN QSEC"/>
    <property type="match status" value="1"/>
</dbReference>
<keyword evidence="10 11" id="KW-0472">Membrane</keyword>
<dbReference type="InterPro" id="IPR005467">
    <property type="entry name" value="His_kinase_dom"/>
</dbReference>
<dbReference type="PANTHER" id="PTHR45436">
    <property type="entry name" value="SENSOR HISTIDINE KINASE YKOH"/>
    <property type="match status" value="1"/>
</dbReference>
<dbReference type="EC" id="2.7.13.3" evidence="3"/>
<dbReference type="PRINTS" id="PR00344">
    <property type="entry name" value="BCTRLSENSOR"/>
</dbReference>
<keyword evidence="7 14" id="KW-0418">Kinase</keyword>
<dbReference type="RefSeq" id="WP_353400873.1">
    <property type="nucleotide sequence ID" value="NZ_BAABWU010000010.1"/>
</dbReference>
<dbReference type="InterPro" id="IPR036890">
    <property type="entry name" value="HATPase_C_sf"/>
</dbReference>
<organism evidence="14 15">
    <name type="scientific">Pseudophaeobacter arcticus</name>
    <dbReference type="NCBI Taxonomy" id="385492"/>
    <lineage>
        <taxon>Bacteria</taxon>
        <taxon>Pseudomonadati</taxon>
        <taxon>Pseudomonadota</taxon>
        <taxon>Alphaproteobacteria</taxon>
        <taxon>Rhodobacterales</taxon>
        <taxon>Paracoccaceae</taxon>
        <taxon>Pseudophaeobacter</taxon>
    </lineage>
</organism>
<dbReference type="GO" id="GO:0016301">
    <property type="term" value="F:kinase activity"/>
    <property type="evidence" value="ECO:0007669"/>
    <property type="project" value="UniProtKB-KW"/>
</dbReference>
<evidence type="ECO:0000256" key="6">
    <source>
        <dbReference type="ARBA" id="ARBA00022692"/>
    </source>
</evidence>
<dbReference type="InterPro" id="IPR003594">
    <property type="entry name" value="HATPase_dom"/>
</dbReference>
<dbReference type="SMART" id="SM00387">
    <property type="entry name" value="HATPase_c"/>
    <property type="match status" value="1"/>
</dbReference>
<proteinExistence type="predicted"/>
<keyword evidence="15" id="KW-1185">Reference proteome</keyword>
<evidence type="ECO:0000256" key="4">
    <source>
        <dbReference type="ARBA" id="ARBA00022553"/>
    </source>
</evidence>
<dbReference type="PROSITE" id="PS50109">
    <property type="entry name" value="HIS_KIN"/>
    <property type="match status" value="1"/>
</dbReference>
<reference evidence="14 15" key="1">
    <citation type="submission" date="2024-04" db="EMBL/GenBank/DDBJ databases">
        <title>Draft genome sequence of Pseudophaeobacter arcticus NBRC 116598.</title>
        <authorList>
            <person name="Miyakawa T."/>
            <person name="Kusuya Y."/>
            <person name="Miura T."/>
        </authorList>
    </citation>
    <scope>NUCLEOTIDE SEQUENCE [LARGE SCALE GENOMIC DNA]</scope>
    <source>
        <strain evidence="14 15">SU-CL00105</strain>
    </source>
</reference>
<accession>A0ABQ0AN35</accession>
<comment type="subcellular location">
    <subcellularLocation>
        <location evidence="2">Membrane</location>
    </subcellularLocation>
</comment>
<keyword evidence="8 11" id="KW-1133">Transmembrane helix</keyword>
<dbReference type="SUPFAM" id="SSF55874">
    <property type="entry name" value="ATPase domain of HSP90 chaperone/DNA topoisomerase II/histidine kinase"/>
    <property type="match status" value="1"/>
</dbReference>
<dbReference type="InterPro" id="IPR003660">
    <property type="entry name" value="HAMP_dom"/>
</dbReference>
<evidence type="ECO:0000313" key="14">
    <source>
        <dbReference type="EMBL" id="GAA6197277.1"/>
    </source>
</evidence>
<evidence type="ECO:0000256" key="1">
    <source>
        <dbReference type="ARBA" id="ARBA00000085"/>
    </source>
</evidence>
<gene>
    <name evidence="14" type="ORF">NBRC116598_27210</name>
</gene>
<dbReference type="Pfam" id="PF02518">
    <property type="entry name" value="HATPase_c"/>
    <property type="match status" value="1"/>
</dbReference>
<dbReference type="Gene3D" id="1.10.287.130">
    <property type="match status" value="1"/>
</dbReference>
<dbReference type="SUPFAM" id="SSF47384">
    <property type="entry name" value="Homodimeric domain of signal transducing histidine kinase"/>
    <property type="match status" value="1"/>
</dbReference>
<dbReference type="InterPro" id="IPR013727">
    <property type="entry name" value="2CSK_N"/>
</dbReference>
<feature type="domain" description="Histidine kinase" evidence="12">
    <location>
        <begin position="250"/>
        <end position="458"/>
    </location>
</feature>
<comment type="catalytic activity">
    <reaction evidence="1">
        <text>ATP + protein L-histidine = ADP + protein N-phospho-L-histidine.</text>
        <dbReference type="EC" id="2.7.13.3"/>
    </reaction>
</comment>
<dbReference type="CDD" id="cd00075">
    <property type="entry name" value="HATPase"/>
    <property type="match status" value="1"/>
</dbReference>
<feature type="domain" description="HAMP" evidence="13">
    <location>
        <begin position="191"/>
        <end position="242"/>
    </location>
</feature>
<evidence type="ECO:0000256" key="11">
    <source>
        <dbReference type="SAM" id="Phobius"/>
    </source>
</evidence>
<feature type="transmembrane region" description="Helical" evidence="11">
    <location>
        <begin position="15"/>
        <end position="34"/>
    </location>
</feature>
<evidence type="ECO:0000256" key="7">
    <source>
        <dbReference type="ARBA" id="ARBA00022777"/>
    </source>
</evidence>